<feature type="compositionally biased region" description="Low complexity" evidence="10">
    <location>
        <begin position="539"/>
        <end position="555"/>
    </location>
</feature>
<feature type="region of interest" description="Disordered" evidence="10">
    <location>
        <begin position="519"/>
        <end position="555"/>
    </location>
</feature>
<evidence type="ECO:0000256" key="11">
    <source>
        <dbReference type="SAM" id="Phobius"/>
    </source>
</evidence>
<keyword evidence="12" id="KW-0732">Signal</keyword>
<feature type="transmembrane region" description="Helical" evidence="11">
    <location>
        <begin position="357"/>
        <end position="380"/>
    </location>
</feature>
<keyword evidence="9" id="KW-0325">Glycoprotein</keyword>
<feature type="chain" id="PRO_5008651094" description="FAD-binding FR-type domain-containing protein" evidence="12">
    <location>
        <begin position="17"/>
        <end position="840"/>
    </location>
</feature>
<dbReference type="InterPro" id="IPR013130">
    <property type="entry name" value="Fe3_Rdtase_TM_dom"/>
</dbReference>
<evidence type="ECO:0000256" key="12">
    <source>
        <dbReference type="SAM" id="SignalP"/>
    </source>
</evidence>
<feature type="transmembrane region" description="Helical" evidence="11">
    <location>
        <begin position="156"/>
        <end position="175"/>
    </location>
</feature>
<keyword evidence="7" id="KW-0406">Ion transport</keyword>
<evidence type="ECO:0000313" key="14">
    <source>
        <dbReference type="EMBL" id="OCT52641.1"/>
    </source>
</evidence>
<evidence type="ECO:0000256" key="9">
    <source>
        <dbReference type="ARBA" id="ARBA00023180"/>
    </source>
</evidence>
<organism evidence="14 15">
    <name type="scientific">Cladophialophora carrionii</name>
    <dbReference type="NCBI Taxonomy" id="86049"/>
    <lineage>
        <taxon>Eukaryota</taxon>
        <taxon>Fungi</taxon>
        <taxon>Dikarya</taxon>
        <taxon>Ascomycota</taxon>
        <taxon>Pezizomycotina</taxon>
        <taxon>Eurotiomycetes</taxon>
        <taxon>Chaetothyriomycetidae</taxon>
        <taxon>Chaetothyriales</taxon>
        <taxon>Herpotrichiellaceae</taxon>
        <taxon>Cladophialophora</taxon>
    </lineage>
</organism>
<evidence type="ECO:0000256" key="6">
    <source>
        <dbReference type="ARBA" id="ARBA00023002"/>
    </source>
</evidence>
<keyword evidence="6" id="KW-0560">Oxidoreductase</keyword>
<dbReference type="InterPro" id="IPR051410">
    <property type="entry name" value="Ferric/Cupric_Reductase"/>
</dbReference>
<dbReference type="eggNOG" id="KOG0039">
    <property type="taxonomic scope" value="Eukaryota"/>
</dbReference>
<feature type="domain" description="FAD-binding FR-type" evidence="13">
    <location>
        <begin position="442"/>
        <end position="613"/>
    </location>
</feature>
<dbReference type="SUPFAM" id="SSF52343">
    <property type="entry name" value="Ferredoxin reductase-like, C-terminal NADP-linked domain"/>
    <property type="match status" value="1"/>
</dbReference>
<dbReference type="OrthoDB" id="167398at2759"/>
<dbReference type="VEuPathDB" id="FungiDB:G647_04028"/>
<dbReference type="Gene3D" id="3.40.50.80">
    <property type="entry name" value="Nucleotide-binding domain of ferredoxin-NADP reductase (FNR) module"/>
    <property type="match status" value="1"/>
</dbReference>
<dbReference type="GO" id="GO:0005886">
    <property type="term" value="C:plasma membrane"/>
    <property type="evidence" value="ECO:0007669"/>
    <property type="project" value="TreeGrafter"/>
</dbReference>
<dbReference type="InterPro" id="IPR013121">
    <property type="entry name" value="Fe_red_NAD-bd_6"/>
</dbReference>
<keyword evidence="4 11" id="KW-0812">Transmembrane</keyword>
<dbReference type="GO" id="GO:0000293">
    <property type="term" value="F:ferric-chelate reductase activity"/>
    <property type="evidence" value="ECO:0007669"/>
    <property type="project" value="TreeGrafter"/>
</dbReference>
<evidence type="ECO:0000256" key="10">
    <source>
        <dbReference type="SAM" id="MobiDB-lite"/>
    </source>
</evidence>
<dbReference type="Proteomes" id="UP000094526">
    <property type="component" value="Unassembled WGS sequence"/>
</dbReference>
<comment type="subcellular location">
    <subcellularLocation>
        <location evidence="1">Membrane</location>
        <topology evidence="1">Multi-pass membrane protein</topology>
    </subcellularLocation>
</comment>
<keyword evidence="3" id="KW-0813">Transport</keyword>
<dbReference type="InterPro" id="IPR017927">
    <property type="entry name" value="FAD-bd_FR_type"/>
</dbReference>
<name>A0A1C1CW15_9EURO</name>
<dbReference type="CDD" id="cd06186">
    <property type="entry name" value="NOX_Duox_like_FAD_NADP"/>
    <property type="match status" value="1"/>
</dbReference>
<protein>
    <recommendedName>
        <fullName evidence="13">FAD-binding FR-type domain-containing protein</fullName>
    </recommendedName>
</protein>
<dbReference type="PANTHER" id="PTHR32361">
    <property type="entry name" value="FERRIC/CUPRIC REDUCTASE TRANSMEMBRANE COMPONENT"/>
    <property type="match status" value="1"/>
</dbReference>
<evidence type="ECO:0000256" key="8">
    <source>
        <dbReference type="ARBA" id="ARBA00023136"/>
    </source>
</evidence>
<evidence type="ECO:0000256" key="5">
    <source>
        <dbReference type="ARBA" id="ARBA00022989"/>
    </source>
</evidence>
<feature type="signal peptide" evidence="12">
    <location>
        <begin position="1"/>
        <end position="16"/>
    </location>
</feature>
<keyword evidence="8 11" id="KW-0472">Membrane</keyword>
<dbReference type="PROSITE" id="PS51384">
    <property type="entry name" value="FAD_FR"/>
    <property type="match status" value="1"/>
</dbReference>
<evidence type="ECO:0000256" key="1">
    <source>
        <dbReference type="ARBA" id="ARBA00004141"/>
    </source>
</evidence>
<sequence>MKVLTILLTLSALSSASVDKYTGCLGGIQTAISSLNFNVTDPSDYYGNGCTNELLVNSMWAAAKVYCTAEQIVAGSELFGGYCTEYGGVELVSYSEVLPILTNSYIRSLPVAEYSDVENFTLFNTPVLISRSLYKTSRDTYVIFDVEYVLHERYGWAVYGFWGGLLLIGIINRIATHFFHSRRLRARTDVEGSQSSDSPRNRSGLIGAARAVHHWLRSHIIIPAAFGSHHTRPLLWSTIPTRMETIIVVAFWVMTFILCCVSYYIFSPNLYYTEPQQAWRYISDRTGIICYATLPWLWMFAGRNNIFLWLTGWSFATFNIFHRHIARCATVLAIVHSVGWSVLEASFGYFAESWTEQYWYMGGMATIAMSLIVLFSFMWFRVRSYELFLLIHIALSVVTLVGLFYHTRIFEGEYDGYLWPPVAIWCFDRAVRLVRWAYCNVHVKRSSSIVGTKASASYDKDANLIRLEVVPGSRLLKPGPGQHYYLYQPLRLKGWENHPFTLGAYEKIGDCDTLGTAGSPNEYKANEQPPRTKEIQVRTTSPSSSTSSDVTPAPSQLEVSTFQDAVGQQKLTFFIRPFSSWTRRLREECLKSPNGTITPSMFIEGPYGERSPLNAFENVVFIVGGTGIAGALPYILEHIQMTTGHAKKSTGEGRLATRTRNITLVWSAKQSAMIRNIAAHELKPILGHGEIHVHLHATSSAEMRSSSDVKRKEMAIADMDLKTTAATNSTNDELAISYGRPDIRQTILDLVNDVHDAGAAGGRIAILTCGPGGMADEARAAVHTALKQGKRAVEYIEETFGGHDAQNKAWRALKIQLHLWLVDPGSGEFTPERLFRIEGR</sequence>
<reference evidence="15" key="1">
    <citation type="submission" date="2015-07" db="EMBL/GenBank/DDBJ databases">
        <authorList>
            <person name="Teixeira M.M."/>
            <person name="Souza R.C."/>
            <person name="Almeida L.G."/>
            <person name="Vicente V.A."/>
            <person name="de Hoog S."/>
            <person name="Bocca A.L."/>
            <person name="de Almeida S.R."/>
            <person name="Vasconcelos A.T."/>
            <person name="Felipe M.S."/>
        </authorList>
    </citation>
    <scope>NUCLEOTIDE SEQUENCE [LARGE SCALE GENOMIC DNA]</scope>
    <source>
        <strain evidence="15">KSF</strain>
    </source>
</reference>
<evidence type="ECO:0000256" key="7">
    <source>
        <dbReference type="ARBA" id="ARBA00023065"/>
    </source>
</evidence>
<feature type="transmembrane region" description="Helical" evidence="11">
    <location>
        <begin position="387"/>
        <end position="405"/>
    </location>
</feature>
<dbReference type="AlphaFoldDB" id="A0A1C1CW15"/>
<dbReference type="Pfam" id="PF01794">
    <property type="entry name" value="Ferric_reduct"/>
    <property type="match status" value="1"/>
</dbReference>
<comment type="similarity">
    <text evidence="2">Belongs to the ferric reductase (FRE) family.</text>
</comment>
<keyword evidence="15" id="KW-1185">Reference proteome</keyword>
<evidence type="ECO:0000259" key="13">
    <source>
        <dbReference type="PROSITE" id="PS51384"/>
    </source>
</evidence>
<dbReference type="Pfam" id="PF08030">
    <property type="entry name" value="NAD_binding_6"/>
    <property type="match status" value="1"/>
</dbReference>
<evidence type="ECO:0000256" key="2">
    <source>
        <dbReference type="ARBA" id="ARBA00006278"/>
    </source>
</evidence>
<dbReference type="InterPro" id="IPR039261">
    <property type="entry name" value="FNR_nucleotide-bd"/>
</dbReference>
<feature type="transmembrane region" description="Helical" evidence="11">
    <location>
        <begin position="246"/>
        <end position="266"/>
    </location>
</feature>
<dbReference type="GO" id="GO:0015677">
    <property type="term" value="P:copper ion import"/>
    <property type="evidence" value="ECO:0007669"/>
    <property type="project" value="TreeGrafter"/>
</dbReference>
<evidence type="ECO:0000256" key="3">
    <source>
        <dbReference type="ARBA" id="ARBA00022448"/>
    </source>
</evidence>
<comment type="caution">
    <text evidence="14">The sequence shown here is derived from an EMBL/GenBank/DDBJ whole genome shotgun (WGS) entry which is preliminary data.</text>
</comment>
<proteinExistence type="inferred from homology"/>
<dbReference type="VEuPathDB" id="FungiDB:CLCR_09538"/>
<gene>
    <name evidence="14" type="ORF">CLCR_09538</name>
</gene>
<feature type="transmembrane region" description="Helical" evidence="11">
    <location>
        <begin position="306"/>
        <end position="322"/>
    </location>
</feature>
<dbReference type="GO" id="GO:0006879">
    <property type="term" value="P:intracellular iron ion homeostasis"/>
    <property type="evidence" value="ECO:0007669"/>
    <property type="project" value="TreeGrafter"/>
</dbReference>
<dbReference type="SFLD" id="SFLDS00052">
    <property type="entry name" value="Ferric_Reductase_Domain"/>
    <property type="match status" value="1"/>
</dbReference>
<dbReference type="SFLD" id="SFLDG01168">
    <property type="entry name" value="Ferric_reductase_subgroup_(FRE"/>
    <property type="match status" value="1"/>
</dbReference>
<dbReference type="EMBL" id="LGRB01000008">
    <property type="protein sequence ID" value="OCT52641.1"/>
    <property type="molecule type" value="Genomic_DNA"/>
</dbReference>
<accession>A0A1C1CW15</accession>
<feature type="transmembrane region" description="Helical" evidence="11">
    <location>
        <begin position="329"/>
        <end position="351"/>
    </location>
</feature>
<evidence type="ECO:0000256" key="4">
    <source>
        <dbReference type="ARBA" id="ARBA00022692"/>
    </source>
</evidence>
<dbReference type="GO" id="GO:0006826">
    <property type="term" value="P:iron ion transport"/>
    <property type="evidence" value="ECO:0007669"/>
    <property type="project" value="TreeGrafter"/>
</dbReference>
<keyword evidence="5 11" id="KW-1133">Transmembrane helix</keyword>
<evidence type="ECO:0000313" key="15">
    <source>
        <dbReference type="Proteomes" id="UP000094526"/>
    </source>
</evidence>
<dbReference type="STRING" id="86049.A0A1C1CW15"/>
<dbReference type="PANTHER" id="PTHR32361:SF9">
    <property type="entry name" value="FERRIC REDUCTASE TRANSMEMBRANE COMPONENT 3-RELATED"/>
    <property type="match status" value="1"/>
</dbReference>